<organism evidence="2">
    <name type="scientific">Brassica cretica</name>
    <name type="common">Mustard</name>
    <dbReference type="NCBI Taxonomy" id="69181"/>
    <lineage>
        <taxon>Eukaryota</taxon>
        <taxon>Viridiplantae</taxon>
        <taxon>Streptophyta</taxon>
        <taxon>Embryophyta</taxon>
        <taxon>Tracheophyta</taxon>
        <taxon>Spermatophyta</taxon>
        <taxon>Magnoliopsida</taxon>
        <taxon>eudicotyledons</taxon>
        <taxon>Gunneridae</taxon>
        <taxon>Pentapetalae</taxon>
        <taxon>rosids</taxon>
        <taxon>malvids</taxon>
        <taxon>Brassicales</taxon>
        <taxon>Brassicaceae</taxon>
        <taxon>Brassiceae</taxon>
        <taxon>Brassica</taxon>
    </lineage>
</organism>
<evidence type="ECO:0000313" key="2">
    <source>
        <dbReference type="EMBL" id="KAF2603622.1"/>
    </source>
</evidence>
<proteinExistence type="predicted"/>
<name>A0A8S9LBN5_BRACR</name>
<dbReference type="AlphaFoldDB" id="A0A8S9LBN5"/>
<dbReference type="EMBL" id="QGKY02000094">
    <property type="protein sequence ID" value="KAF2603622.1"/>
    <property type="molecule type" value="Genomic_DNA"/>
</dbReference>
<comment type="caution">
    <text evidence="2">The sequence shown here is derived from an EMBL/GenBank/DDBJ whole genome shotgun (WGS) entry which is preliminary data.</text>
</comment>
<keyword evidence="1" id="KW-0812">Transmembrane</keyword>
<evidence type="ECO:0000256" key="1">
    <source>
        <dbReference type="SAM" id="Phobius"/>
    </source>
</evidence>
<feature type="transmembrane region" description="Helical" evidence="1">
    <location>
        <begin position="202"/>
        <end position="220"/>
    </location>
</feature>
<accession>A0A8S9LBN5</accession>
<sequence length="594" mass="66118">MKIGWSHSSSFRLVRAQDVVFRLWGLVLRVSLALVRPCSLFPQSGELWLYIRSEAGFGQMYAGVGGAFAQFQAHVKGFWSQDFIGWPLFIDTVEWSSQVGFGLWFSNVTDGEVVIGLSFPPRCLHLVLPLPMTTLAHRALVVVGGCSEHLLDLGLVFKRRVALYKPALVLQGMHGARGTNQIYYLGAGNGASRRCWAFSTKLFLSLALVVLFHCSMYCLIARVNWMVGGRRTRQTLRRRRGLFVALLPVVLSFRLIFTPAMSREDSLATAILRSSDSKADVSPSLSVRHQTSHSVHYVQAVQLLSERRYQTTNSSPSSPARLESHKPPWVAPILQTGVRSRSFTDGGSLLLRRSSTGDLFHGADERPKSFVIQPMLTALIEVISFYIWAWSICSLEPVRPTIYLQGPRSVEENLIRHVMSVGDWVSYAENSGGFTGFPPPRSTSLDFSCWKKLREGLPGSVLIRSYSSFEEKLLPPYLLSIERGVSSVSLLSVCFSFFIVLLSCVAVSTGPEDAIEITLVFLVDEIWTLTSHYVTILPLFDFVGKVPSTHSSTVLNSLSSSIEDLSCLVYLCGVCYVYGQRGWIIPSIYCIDEV</sequence>
<feature type="transmembrane region" description="Helical" evidence="1">
    <location>
        <begin position="241"/>
        <end position="257"/>
    </location>
</feature>
<gene>
    <name evidence="2" type="ORF">F2Q70_00024740</name>
</gene>
<keyword evidence="1" id="KW-1133">Transmembrane helix</keyword>
<keyword evidence="1" id="KW-0472">Membrane</keyword>
<reference evidence="2" key="1">
    <citation type="submission" date="2019-12" db="EMBL/GenBank/DDBJ databases">
        <title>Genome sequencing and annotation of Brassica cretica.</title>
        <authorList>
            <person name="Studholme D.J."/>
            <person name="Sarris P.F."/>
        </authorList>
    </citation>
    <scope>NUCLEOTIDE SEQUENCE</scope>
    <source>
        <strain evidence="2">PFS-102/07</strain>
        <tissue evidence="2">Leaf</tissue>
    </source>
</reference>
<protein>
    <submittedName>
        <fullName evidence="2">Uncharacterized protein</fullName>
    </submittedName>
</protein>